<dbReference type="Proteomes" id="UP000305202">
    <property type="component" value="Unassembled WGS sequence"/>
</dbReference>
<evidence type="ECO:0000313" key="2">
    <source>
        <dbReference type="Proteomes" id="UP000305202"/>
    </source>
</evidence>
<accession>A0ABY2SUH7</accession>
<proteinExistence type="predicted"/>
<sequence length="461" mass="51922">MDALSQWVNRGLDRHLRLAVTGLSRSGKTAFITSLVNQLLMARDGARLPLFSAVREGRLLGARRVPQRHLGLSRFAYDEGLAALHGRPPAWPSPTQGVSEMQLALRFRPRDALWRHFRETGTLFLEIVDYPGEWLLDLPMLALDYAGWSEQMSALLKGDRIAWAEPWLSGCAALDPLAPADERQLARIAADYTRYLLRCKQHGWYFIQPGRFILPGELADAPALQFFPWPIKGDTPIPHLAQASKTTNIGMLRERYRYYCRHVVGGFYKNHFAGFDRQIVLVDCLQALNSGPQAFDDMRYTLGKLMESFHYGKRTLYRRLFAPRIDKLLFAATKADHITADQHANLVALLQNVIRQAWANAAFDGVAMDCLGLASVQATRGGTVQADGQAVPALTGIGLEDHQPLTCYPGEVPSRLPEAAFWLRQGFRFAQFRPREMNPDEAVPHIRMDSAMEFLLGDKLR</sequence>
<dbReference type="Pfam" id="PF04317">
    <property type="entry name" value="DUF463"/>
    <property type="match status" value="1"/>
</dbReference>
<name>A0ABY2SUH7_9HYPH</name>
<protein>
    <submittedName>
        <fullName evidence="1">YcjX family protein</fullName>
    </submittedName>
</protein>
<comment type="caution">
    <text evidence="1">The sequence shown here is derived from an EMBL/GenBank/DDBJ whole genome shotgun (WGS) entry which is preliminary data.</text>
</comment>
<dbReference type="EMBL" id="SZPQ01000002">
    <property type="protein sequence ID" value="TKI08094.1"/>
    <property type="molecule type" value="Genomic_DNA"/>
</dbReference>
<dbReference type="PIRSF" id="PIRSF019381">
    <property type="entry name" value="YcjX"/>
    <property type="match status" value="1"/>
</dbReference>
<evidence type="ECO:0000313" key="1">
    <source>
        <dbReference type="EMBL" id="TKI08094.1"/>
    </source>
</evidence>
<reference evidence="1 2" key="1">
    <citation type="submission" date="2019-04" db="EMBL/GenBank/DDBJ databases">
        <authorList>
            <person name="Li M."/>
            <person name="Gao C."/>
        </authorList>
    </citation>
    <scope>NUCLEOTIDE SEQUENCE [LARGE SCALE GENOMIC DNA]</scope>
    <source>
        <strain evidence="1 2">BGMRC 2031</strain>
    </source>
</reference>
<gene>
    <name evidence="1" type="ORF">FCN80_02780</name>
</gene>
<dbReference type="PANTHER" id="PTHR38605">
    <property type="entry name" value="ATPASE-RELATED"/>
    <property type="match status" value="1"/>
</dbReference>
<organism evidence="1 2">
    <name type="scientific">Martelella alba</name>
    <dbReference type="NCBI Taxonomy" id="2590451"/>
    <lineage>
        <taxon>Bacteria</taxon>
        <taxon>Pseudomonadati</taxon>
        <taxon>Pseudomonadota</taxon>
        <taxon>Alphaproteobacteria</taxon>
        <taxon>Hyphomicrobiales</taxon>
        <taxon>Aurantimonadaceae</taxon>
        <taxon>Martelella</taxon>
    </lineage>
</organism>
<dbReference type="PANTHER" id="PTHR38605:SF1">
    <property type="entry name" value="ATPASE"/>
    <property type="match status" value="1"/>
</dbReference>
<dbReference type="RefSeq" id="WP_136988367.1">
    <property type="nucleotide sequence ID" value="NZ_SZPQ01000002.1"/>
</dbReference>
<keyword evidence="2" id="KW-1185">Reference proteome</keyword>
<dbReference type="InterPro" id="IPR007413">
    <property type="entry name" value="YcjX-like"/>
</dbReference>